<dbReference type="InterPro" id="IPR038607">
    <property type="entry name" value="PhoD-like_sf"/>
</dbReference>
<dbReference type="GO" id="GO:0016020">
    <property type="term" value="C:membrane"/>
    <property type="evidence" value="ECO:0007669"/>
    <property type="project" value="TreeGrafter"/>
</dbReference>
<dbReference type="PANTHER" id="PTHR46689:SF3">
    <property type="entry name" value="PHOD-LIKE PHOSPHATASE DOMAIN-CONTAINING PROTEIN"/>
    <property type="match status" value="1"/>
</dbReference>
<feature type="compositionally biased region" description="Basic and acidic residues" evidence="1">
    <location>
        <begin position="18"/>
        <end position="32"/>
    </location>
</feature>
<feature type="domain" description="PhoD-like phosphatase" evidence="2">
    <location>
        <begin position="446"/>
        <end position="515"/>
    </location>
</feature>
<protein>
    <recommendedName>
        <fullName evidence="2">PhoD-like phosphatase domain-containing protein</fullName>
    </recommendedName>
</protein>
<feature type="region of interest" description="Disordered" evidence="1">
    <location>
        <begin position="1"/>
        <end position="32"/>
    </location>
</feature>
<gene>
    <name evidence="3" type="ORF">JMJ35_008167</name>
</gene>
<feature type="region of interest" description="Disordered" evidence="1">
    <location>
        <begin position="126"/>
        <end position="166"/>
    </location>
</feature>
<feature type="domain" description="PhoD-like phosphatase" evidence="2">
    <location>
        <begin position="226"/>
        <end position="385"/>
    </location>
</feature>
<feature type="domain" description="PhoD-like phosphatase" evidence="2">
    <location>
        <begin position="531"/>
        <end position="697"/>
    </location>
</feature>
<dbReference type="CDD" id="cd07389">
    <property type="entry name" value="MPP_PhoD"/>
    <property type="match status" value="1"/>
</dbReference>
<accession>A0AA39UZC2</accession>
<evidence type="ECO:0000259" key="2">
    <source>
        <dbReference type="Pfam" id="PF19050"/>
    </source>
</evidence>
<evidence type="ECO:0000256" key="1">
    <source>
        <dbReference type="SAM" id="MobiDB-lite"/>
    </source>
</evidence>
<organism evidence="3 4">
    <name type="scientific">Cladonia borealis</name>
    <dbReference type="NCBI Taxonomy" id="184061"/>
    <lineage>
        <taxon>Eukaryota</taxon>
        <taxon>Fungi</taxon>
        <taxon>Dikarya</taxon>
        <taxon>Ascomycota</taxon>
        <taxon>Pezizomycotina</taxon>
        <taxon>Lecanoromycetes</taxon>
        <taxon>OSLEUM clade</taxon>
        <taxon>Lecanoromycetidae</taxon>
        <taxon>Lecanorales</taxon>
        <taxon>Lecanorineae</taxon>
        <taxon>Cladoniaceae</taxon>
        <taxon>Cladonia</taxon>
    </lineage>
</organism>
<reference evidence="3" key="1">
    <citation type="submission" date="2023-03" db="EMBL/GenBank/DDBJ databases">
        <title>Complete genome of Cladonia borealis.</title>
        <authorList>
            <person name="Park H."/>
        </authorList>
    </citation>
    <scope>NUCLEOTIDE SEQUENCE</scope>
    <source>
        <strain evidence="3">ANT050790</strain>
    </source>
</reference>
<name>A0AA39UZC2_9LECA</name>
<dbReference type="AlphaFoldDB" id="A0AA39UZC2"/>
<dbReference type="Proteomes" id="UP001166286">
    <property type="component" value="Unassembled WGS sequence"/>
</dbReference>
<dbReference type="PANTHER" id="PTHR46689">
    <property type="entry name" value="MEMBRANE PROTEIN, PUTATIVE-RELATED"/>
    <property type="match status" value="1"/>
</dbReference>
<comment type="caution">
    <text evidence="3">The sequence shown here is derived from an EMBL/GenBank/DDBJ whole genome shotgun (WGS) entry which is preliminary data.</text>
</comment>
<evidence type="ECO:0000313" key="4">
    <source>
        <dbReference type="Proteomes" id="UP001166286"/>
    </source>
</evidence>
<feature type="region of interest" description="Disordered" evidence="1">
    <location>
        <begin position="710"/>
        <end position="761"/>
    </location>
</feature>
<dbReference type="EMBL" id="JAFEKC020000018">
    <property type="protein sequence ID" value="KAK0509773.1"/>
    <property type="molecule type" value="Genomic_DNA"/>
</dbReference>
<dbReference type="Pfam" id="PF19050">
    <property type="entry name" value="PhoD_2"/>
    <property type="match status" value="3"/>
</dbReference>
<proteinExistence type="predicted"/>
<dbReference type="InterPro" id="IPR043904">
    <property type="entry name" value="PhoD_2-like"/>
</dbReference>
<evidence type="ECO:0000313" key="3">
    <source>
        <dbReference type="EMBL" id="KAK0509773.1"/>
    </source>
</evidence>
<dbReference type="InterPro" id="IPR018946">
    <property type="entry name" value="PhoD-like_MPP"/>
</dbReference>
<keyword evidence="4" id="KW-1185">Reference proteome</keyword>
<dbReference type="Gene3D" id="3.60.21.70">
    <property type="entry name" value="PhoD-like phosphatase"/>
    <property type="match status" value="1"/>
</dbReference>
<sequence>MDQGLEDPQRPQDPGHNAQDDRSHHSPFDFRNTKIANATASATRKIKATILSEMQDGTNRLAEQAEHITQSENGYGNGPGITDASNRLNIMCGPLLNYKGMSNAGSTSASWHGSVLIVSKPGQHPPDLSFKYKGPHSRSASSNPDRPNAGSDIEASPSFRNSKSPLDCRASGVKLYEDPVKAFWRFDLDLPLRDHEASWEYSLPNMYFPSCANSRCSSSSRTFVVPSISHSMRILFHSCNGFSVGTDEDAWSGPALWNDVLRLHEQKPFHVMIGGGDQIYNDGVRVTGPLKPWTDMVNPKKRRDFPFDEEMRAACDSYYFNHYVEWYSAEPFASANGQIAQINIWDDHDIIDGFGSYTDKFMNCAVFRGIGGVAFKYYCLFQHHIPPQKSTFTTSAPQTMGSQPGADPAQLADTFVLKEQDDARFIIGASPGPYVSQRSHSLYMRLGARMGFLGIDARTERTRHQVNYPETYDLIFERVKFELSSASAGLNKMTHLIVLLGIPIAYPRLIWLENIFTSPIIGPIRFLSKRFGIAGGFFNKFDGQVDLLDDLDDHYTARQHKKERKDLLLRLQSLAEDFSIRISILGGDVHLAALGRFYAKPKLGIPIDQDHRYMVNIISSAITNHPPPRAVADLLARRNKIHHLDHDTDETLIKIFNKDPGNTIKTASFNKVTMPSRNYAIISESYDPTKIASSNTTLPNIASLTNGHAISAQQQPEPSSIVDPPLSTKDAKHSNDGHSPLGPGEEGAGTQHPAASGLSDGDGMGGLDVCLRVEINQHDKEGRTEGYGFTGEFGFCVLVSRLSLILDAI</sequence>